<protein>
    <submittedName>
        <fullName evidence="2">Uncharacterized protein</fullName>
    </submittedName>
</protein>
<dbReference type="Proteomes" id="UP000365705">
    <property type="component" value="Unassembled WGS sequence"/>
</dbReference>
<evidence type="ECO:0000256" key="1">
    <source>
        <dbReference type="SAM" id="Phobius"/>
    </source>
</evidence>
<keyword evidence="1" id="KW-0812">Transmembrane</keyword>
<evidence type="ECO:0000313" key="3">
    <source>
        <dbReference type="Proteomes" id="UP000365705"/>
    </source>
</evidence>
<dbReference type="AlphaFoldDB" id="A0A508YFS9"/>
<feature type="transmembrane region" description="Helical" evidence="1">
    <location>
        <begin position="6"/>
        <end position="23"/>
    </location>
</feature>
<dbReference type="EMBL" id="CABFNH010000002">
    <property type="protein sequence ID" value="VTZ88243.1"/>
    <property type="molecule type" value="Genomic_DNA"/>
</dbReference>
<gene>
    <name evidence="2" type="ORF">LMUP508_00177</name>
</gene>
<keyword evidence="1" id="KW-0472">Membrane</keyword>
<reference evidence="2 3" key="1">
    <citation type="submission" date="2019-06" db="EMBL/GenBank/DDBJ databases">
        <authorList>
            <person name="Rodrigo-Torres L."/>
            <person name="Arahal R. D."/>
            <person name="Lucena T."/>
        </authorList>
    </citation>
    <scope>NUCLEOTIDE SEQUENCE [LARGE SCALE GENOMIC DNA]</scope>
    <source>
        <strain evidence="2 3">INIA P508</strain>
    </source>
</reference>
<evidence type="ECO:0000313" key="2">
    <source>
        <dbReference type="EMBL" id="VTZ88243.1"/>
    </source>
</evidence>
<name>A0A508YFS9_LIMMU</name>
<sequence length="30" mass="3285">MAPLAIVLTIIILVLVIIIVRAVRSRIPAF</sequence>
<organism evidence="2 3">
    <name type="scientific">Limosilactobacillus mucosae</name>
    <name type="common">Lactobacillus mucosae</name>
    <dbReference type="NCBI Taxonomy" id="97478"/>
    <lineage>
        <taxon>Bacteria</taxon>
        <taxon>Bacillati</taxon>
        <taxon>Bacillota</taxon>
        <taxon>Bacilli</taxon>
        <taxon>Lactobacillales</taxon>
        <taxon>Lactobacillaceae</taxon>
        <taxon>Limosilactobacillus</taxon>
    </lineage>
</organism>
<accession>A0A508YFS9</accession>
<proteinExistence type="predicted"/>
<keyword evidence="1" id="KW-1133">Transmembrane helix</keyword>